<feature type="domain" description="Penicillin-binding protein transpeptidase" evidence="3">
    <location>
        <begin position="238"/>
        <end position="542"/>
    </location>
</feature>
<dbReference type="InterPro" id="IPR050515">
    <property type="entry name" value="Beta-lactam/transpept"/>
</dbReference>
<reference evidence="6" key="1">
    <citation type="submission" date="2017-09" db="EMBL/GenBank/DDBJ databases">
        <title>Depth-based differentiation of microbial function through sediment-hosted aquifers and enrichment of novel symbionts in the deep terrestrial subsurface.</title>
        <authorList>
            <person name="Probst A.J."/>
            <person name="Ladd B."/>
            <person name="Jarett J.K."/>
            <person name="Geller-Mcgrath D.E."/>
            <person name="Sieber C.M.K."/>
            <person name="Emerson J.B."/>
            <person name="Anantharaman K."/>
            <person name="Thomas B.C."/>
            <person name="Malmstrom R."/>
            <person name="Stieglmeier M."/>
            <person name="Klingl A."/>
            <person name="Woyke T."/>
            <person name="Ryan C.M."/>
            <person name="Banfield J.F."/>
        </authorList>
    </citation>
    <scope>NUCLEOTIDE SEQUENCE [LARGE SCALE GENOMIC DNA]</scope>
</reference>
<dbReference type="Gene3D" id="3.40.710.10">
    <property type="entry name" value="DD-peptidase/beta-lactamase superfamily"/>
    <property type="match status" value="1"/>
</dbReference>
<dbReference type="EMBL" id="PEWP01000037">
    <property type="protein sequence ID" value="PIU46669.1"/>
    <property type="molecule type" value="Genomic_DNA"/>
</dbReference>
<evidence type="ECO:0000259" key="4">
    <source>
        <dbReference type="Pfam" id="PF03717"/>
    </source>
</evidence>
<evidence type="ECO:0000259" key="3">
    <source>
        <dbReference type="Pfam" id="PF00905"/>
    </source>
</evidence>
<dbReference type="InterPro" id="IPR001460">
    <property type="entry name" value="PCN-bd_Tpept"/>
</dbReference>
<accession>A0A2M6Z2L4</accession>
<protein>
    <recommendedName>
        <fullName evidence="7">Penicillin-binding protein</fullName>
    </recommendedName>
</protein>
<dbReference type="PANTHER" id="PTHR30627:SF1">
    <property type="entry name" value="PEPTIDOGLYCAN D,D-TRANSPEPTIDASE FTSI"/>
    <property type="match status" value="1"/>
</dbReference>
<evidence type="ECO:0008006" key="7">
    <source>
        <dbReference type="Google" id="ProtNLM"/>
    </source>
</evidence>
<dbReference type="Gene3D" id="3.90.1310.10">
    <property type="entry name" value="Penicillin-binding protein 2a (Domain 2)"/>
    <property type="match status" value="1"/>
</dbReference>
<dbReference type="GO" id="GO:0008658">
    <property type="term" value="F:penicillin binding"/>
    <property type="evidence" value="ECO:0007669"/>
    <property type="project" value="InterPro"/>
</dbReference>
<proteinExistence type="predicted"/>
<evidence type="ECO:0000313" key="6">
    <source>
        <dbReference type="Proteomes" id="UP000228777"/>
    </source>
</evidence>
<feature type="domain" description="Penicillin-binding protein dimerisation" evidence="4">
    <location>
        <begin position="50"/>
        <end position="180"/>
    </location>
</feature>
<dbReference type="GO" id="GO:0071555">
    <property type="term" value="P:cell wall organization"/>
    <property type="evidence" value="ECO:0007669"/>
    <property type="project" value="TreeGrafter"/>
</dbReference>
<evidence type="ECO:0000313" key="5">
    <source>
        <dbReference type="EMBL" id="PIU46669.1"/>
    </source>
</evidence>
<comment type="caution">
    <text evidence="5">The sequence shown here is derived from an EMBL/GenBank/DDBJ whole genome shotgun (WGS) entry which is preliminary data.</text>
</comment>
<dbReference type="InterPro" id="IPR005311">
    <property type="entry name" value="PBP_dimer"/>
</dbReference>
<dbReference type="Pfam" id="PF00905">
    <property type="entry name" value="Transpeptidase"/>
    <property type="match status" value="1"/>
</dbReference>
<dbReference type="Gene3D" id="3.30.450.330">
    <property type="match status" value="1"/>
</dbReference>
<keyword evidence="2" id="KW-0472">Membrane</keyword>
<dbReference type="InterPro" id="IPR036138">
    <property type="entry name" value="PBP_dimer_sf"/>
</dbReference>
<dbReference type="AlphaFoldDB" id="A0A2M6Z2L4"/>
<sequence>MKKWRFSFVFFLFLFFSLIITIRLYSLQIKKGDYYQAIAIGQQVFLKEILGERGEIFFNDGVKILAQNIKKNIVYISPEKLEDKEKTAEILEKVLNLSKKEILSEFEKNKILKKEIENNRVEELKKQNLKGVYLDEVERRFYPFNSLAAPVIGFVNEDGIGQYGVEGYFDNLLKGEKGFLNEKKSPFGYLASLTSGEDFSQPLPGSQVILTLDYNVQFFAEKILKEAKEKWDIDSGEIIVIEPSTGKIIALANFPSFDPNQYGKEKDLTVFLNGATQKLFEPGSVFKPITMAIGLEEGLITPETTYNDFGFVKIGNYTIYNYGRKKWGKATMTEVLEKSINTGAVFVKEQINNNVYLQYIDKFGFTEPTGIELKEEISSQKNLKEGYEINFANSSFGQGIAITPLQLVKAFCAIANGGKLVKPYLIKTIIKENGEKIETQPKVLREILSSKTTSQLTNMLIKVVENAFAKRAKIPGYYIAGKTGTAQISKEGEKGYYEDKTIQSFIGFFPAFNPKVLILIKLNNPKGVGTAEYSAVPLFRELAKEIISLWQIPPDYQ</sequence>
<dbReference type="SUPFAM" id="SSF56519">
    <property type="entry name" value="Penicillin binding protein dimerisation domain"/>
    <property type="match status" value="1"/>
</dbReference>
<name>A0A2M6Z2L4_9BACT</name>
<dbReference type="SUPFAM" id="SSF56601">
    <property type="entry name" value="beta-lactamase/transpeptidase-like"/>
    <property type="match status" value="1"/>
</dbReference>
<dbReference type="Proteomes" id="UP000228777">
    <property type="component" value="Unassembled WGS sequence"/>
</dbReference>
<organism evidence="5 6">
    <name type="scientific">bacterium (Candidatus Gribaldobacteria) CG07_land_8_20_14_0_80_33_18</name>
    <dbReference type="NCBI Taxonomy" id="2014272"/>
    <lineage>
        <taxon>Bacteria</taxon>
        <taxon>Candidatus Gribaldobacteria</taxon>
    </lineage>
</organism>
<dbReference type="PANTHER" id="PTHR30627">
    <property type="entry name" value="PEPTIDOGLYCAN D,D-TRANSPEPTIDASE"/>
    <property type="match status" value="1"/>
</dbReference>
<evidence type="ECO:0000256" key="1">
    <source>
        <dbReference type="ARBA" id="ARBA00004370"/>
    </source>
</evidence>
<dbReference type="Pfam" id="PF03717">
    <property type="entry name" value="PBP_dimer"/>
    <property type="match status" value="1"/>
</dbReference>
<dbReference type="GO" id="GO:0005886">
    <property type="term" value="C:plasma membrane"/>
    <property type="evidence" value="ECO:0007669"/>
    <property type="project" value="TreeGrafter"/>
</dbReference>
<comment type="subcellular location">
    <subcellularLocation>
        <location evidence="1">Membrane</location>
    </subcellularLocation>
</comment>
<gene>
    <name evidence="5" type="ORF">COS93_01965</name>
</gene>
<evidence type="ECO:0000256" key="2">
    <source>
        <dbReference type="ARBA" id="ARBA00023136"/>
    </source>
</evidence>
<dbReference type="InterPro" id="IPR012338">
    <property type="entry name" value="Beta-lactam/transpept-like"/>
</dbReference>